<dbReference type="OrthoDB" id="1495368at2"/>
<gene>
    <name evidence="1" type="ORF">FHP24_08440</name>
</gene>
<sequence>MSISSPSQQERIRRLNDTLRTTFISGRVLLTACVRALDDNQRAMLLQAVSGFAAFTPSNDPYGEHDFGRVEVAGCGYFFKIDYYDLDYRYESPDPADATVTARVMTIMREDEY</sequence>
<dbReference type="Proteomes" id="UP000311605">
    <property type="component" value="Unassembled WGS sequence"/>
</dbReference>
<proteinExistence type="predicted"/>
<dbReference type="Pfam" id="PF12599">
    <property type="entry name" value="DUF3768"/>
    <property type="match status" value="1"/>
</dbReference>
<organism evidence="1 2">
    <name type="scientific">Aliirhizobium smilacinae</name>
    <dbReference type="NCBI Taxonomy" id="1395944"/>
    <lineage>
        <taxon>Bacteria</taxon>
        <taxon>Pseudomonadati</taxon>
        <taxon>Pseudomonadota</taxon>
        <taxon>Alphaproteobacteria</taxon>
        <taxon>Hyphomicrobiales</taxon>
        <taxon>Rhizobiaceae</taxon>
        <taxon>Aliirhizobium</taxon>
    </lineage>
</organism>
<evidence type="ECO:0000313" key="1">
    <source>
        <dbReference type="EMBL" id="TNM66798.1"/>
    </source>
</evidence>
<dbReference type="EMBL" id="VDMN01000001">
    <property type="protein sequence ID" value="TNM66798.1"/>
    <property type="molecule type" value="Genomic_DNA"/>
</dbReference>
<dbReference type="AlphaFoldDB" id="A0A5C4XU14"/>
<keyword evidence="2" id="KW-1185">Reference proteome</keyword>
<protein>
    <submittedName>
        <fullName evidence="1">DUF3768 domain-containing protein</fullName>
    </submittedName>
</protein>
<accession>A0A5C4XU14</accession>
<name>A0A5C4XU14_9HYPH</name>
<comment type="caution">
    <text evidence="1">The sequence shown here is derived from an EMBL/GenBank/DDBJ whole genome shotgun (WGS) entry which is preliminary data.</text>
</comment>
<reference evidence="1 2" key="1">
    <citation type="submission" date="2019-06" db="EMBL/GenBank/DDBJ databases">
        <title>The draft genome of Rhizobium smilacinae PTYR-5.</title>
        <authorList>
            <person name="Liu L."/>
            <person name="Li L."/>
            <person name="Zhang X."/>
        </authorList>
    </citation>
    <scope>NUCLEOTIDE SEQUENCE [LARGE SCALE GENOMIC DNA]</scope>
    <source>
        <strain evidence="1 2">PTYR-5</strain>
    </source>
</reference>
<dbReference type="InterPro" id="IPR022243">
    <property type="entry name" value="DUF3768"/>
</dbReference>
<evidence type="ECO:0000313" key="2">
    <source>
        <dbReference type="Proteomes" id="UP000311605"/>
    </source>
</evidence>